<organism evidence="3 4">
    <name type="scientific">Kribbella pratensis</name>
    <dbReference type="NCBI Taxonomy" id="2512112"/>
    <lineage>
        <taxon>Bacteria</taxon>
        <taxon>Bacillati</taxon>
        <taxon>Actinomycetota</taxon>
        <taxon>Actinomycetes</taxon>
        <taxon>Propionibacteriales</taxon>
        <taxon>Kribbellaceae</taxon>
        <taxon>Kribbella</taxon>
    </lineage>
</organism>
<comment type="similarity">
    <text evidence="1">Belongs to the DinB family.</text>
</comment>
<name>A0ABY2FD86_9ACTN</name>
<evidence type="ECO:0000313" key="3">
    <source>
        <dbReference type="EMBL" id="TDW88375.1"/>
    </source>
</evidence>
<reference evidence="3 4" key="1">
    <citation type="submission" date="2019-03" db="EMBL/GenBank/DDBJ databases">
        <title>Genomic Encyclopedia of Type Strains, Phase III (KMG-III): the genomes of soil and plant-associated and newly described type strains.</title>
        <authorList>
            <person name="Whitman W."/>
        </authorList>
    </citation>
    <scope>NUCLEOTIDE SEQUENCE [LARGE SCALE GENOMIC DNA]</scope>
    <source>
        <strain evidence="3 4">VKMAc-2574</strain>
    </source>
</reference>
<dbReference type="InterPro" id="IPR034660">
    <property type="entry name" value="DinB/YfiT-like"/>
</dbReference>
<evidence type="ECO:0000256" key="2">
    <source>
        <dbReference type="ARBA" id="ARBA00022723"/>
    </source>
</evidence>
<dbReference type="InterPro" id="IPR007837">
    <property type="entry name" value="DinB"/>
</dbReference>
<dbReference type="Proteomes" id="UP000295060">
    <property type="component" value="Unassembled WGS sequence"/>
</dbReference>
<comment type="caution">
    <text evidence="3">The sequence shown here is derived from an EMBL/GenBank/DDBJ whole genome shotgun (WGS) entry which is preliminary data.</text>
</comment>
<dbReference type="Pfam" id="PF05163">
    <property type="entry name" value="DinB"/>
    <property type="match status" value="1"/>
</dbReference>
<keyword evidence="2" id="KW-0479">Metal-binding</keyword>
<dbReference type="Gene3D" id="1.20.120.450">
    <property type="entry name" value="dinb family like domain"/>
    <property type="match status" value="1"/>
</dbReference>
<dbReference type="EMBL" id="SODU01000003">
    <property type="protein sequence ID" value="TDW88375.1"/>
    <property type="molecule type" value="Genomic_DNA"/>
</dbReference>
<protein>
    <submittedName>
        <fullName evidence="3">Damage-inducible protein DinB</fullName>
    </submittedName>
</protein>
<evidence type="ECO:0000313" key="4">
    <source>
        <dbReference type="Proteomes" id="UP000295060"/>
    </source>
</evidence>
<gene>
    <name evidence="3" type="ORF">EV137_6470</name>
</gene>
<evidence type="ECO:0000256" key="1">
    <source>
        <dbReference type="ARBA" id="ARBA00008635"/>
    </source>
</evidence>
<sequence>MSPGSVAPLAWAGMGLNDVLYDPIRHNNWATGSLIRFCLAQNLTAEQLEITGVGTYGGILATLDHIVRCDGSYLRRIADRPLEYVDSEPATDLETLATWNAEAGALWEYFLTQPFDVERVIVVDDNTRGTRAGIFVAQAINHANHHREQVCAILTGMGIEPPDIQAWEYAWETERIWDLPAPAAAAE</sequence>
<proteinExistence type="inferred from homology"/>
<keyword evidence="4" id="KW-1185">Reference proteome</keyword>
<accession>A0ABY2FD86</accession>
<dbReference type="SUPFAM" id="SSF109854">
    <property type="entry name" value="DinB/YfiT-like putative metalloenzymes"/>
    <property type="match status" value="1"/>
</dbReference>